<dbReference type="Proteomes" id="UP000823821">
    <property type="component" value="Unassembled WGS sequence"/>
</dbReference>
<reference evidence="3" key="1">
    <citation type="journal article" date="2021" name="PeerJ">
        <title>Extensive microbial diversity within the chicken gut microbiome revealed by metagenomics and culture.</title>
        <authorList>
            <person name="Gilroy R."/>
            <person name="Ravi A."/>
            <person name="Getino M."/>
            <person name="Pursley I."/>
            <person name="Horton D.L."/>
            <person name="Alikhan N.F."/>
            <person name="Baker D."/>
            <person name="Gharbi K."/>
            <person name="Hall N."/>
            <person name="Watson M."/>
            <person name="Adriaenssens E.M."/>
            <person name="Foster-Nyarko E."/>
            <person name="Jarju S."/>
            <person name="Secka A."/>
            <person name="Antonio M."/>
            <person name="Oren A."/>
            <person name="Chaudhuri R.R."/>
            <person name="La Ragione R."/>
            <person name="Hildebrand F."/>
            <person name="Pallen M.J."/>
        </authorList>
    </citation>
    <scope>NUCLEOTIDE SEQUENCE</scope>
    <source>
        <strain evidence="3">5032</strain>
    </source>
</reference>
<dbReference type="Gene3D" id="2.130.10.130">
    <property type="entry name" value="Integrin alpha, N-terminal"/>
    <property type="match status" value="1"/>
</dbReference>
<protein>
    <submittedName>
        <fullName evidence="3">VCBS repeat-containing protein</fullName>
    </submittedName>
</protein>
<name>A0A9D2HPG6_9BACT</name>
<comment type="caution">
    <text evidence="3">The sequence shown here is derived from an EMBL/GenBank/DDBJ whole genome shotgun (WGS) entry which is preliminary data.</text>
</comment>
<keyword evidence="1 2" id="KW-0732">Signal</keyword>
<accession>A0A9D2HPG6</accession>
<dbReference type="EMBL" id="DWZD01000050">
    <property type="protein sequence ID" value="HJA79795.1"/>
    <property type="molecule type" value="Genomic_DNA"/>
</dbReference>
<evidence type="ECO:0000313" key="3">
    <source>
        <dbReference type="EMBL" id="HJA79795.1"/>
    </source>
</evidence>
<organism evidence="3 4">
    <name type="scientific">Candidatus Desulfovibrio intestinavium</name>
    <dbReference type="NCBI Taxonomy" id="2838534"/>
    <lineage>
        <taxon>Bacteria</taxon>
        <taxon>Pseudomonadati</taxon>
        <taxon>Thermodesulfobacteriota</taxon>
        <taxon>Desulfovibrionia</taxon>
        <taxon>Desulfovibrionales</taxon>
        <taxon>Desulfovibrionaceae</taxon>
        <taxon>Desulfovibrio</taxon>
    </lineage>
</organism>
<evidence type="ECO:0000313" key="4">
    <source>
        <dbReference type="Proteomes" id="UP000823821"/>
    </source>
</evidence>
<reference evidence="3" key="2">
    <citation type="submission" date="2021-04" db="EMBL/GenBank/DDBJ databases">
        <authorList>
            <person name="Gilroy R."/>
        </authorList>
    </citation>
    <scope>NUCLEOTIDE SEQUENCE</scope>
    <source>
        <strain evidence="3">5032</strain>
    </source>
</reference>
<dbReference type="Pfam" id="PF13517">
    <property type="entry name" value="FG-GAP_3"/>
    <property type="match status" value="1"/>
</dbReference>
<evidence type="ECO:0000256" key="2">
    <source>
        <dbReference type="SAM" id="SignalP"/>
    </source>
</evidence>
<evidence type="ECO:0000256" key="1">
    <source>
        <dbReference type="ARBA" id="ARBA00022729"/>
    </source>
</evidence>
<sequence>MKFAMRLAFMACLMLLGLQATAAQAAQKSFVLLPFTINAPQSYAYLSKALPSSMLPKLNRPGTAQGSMGSLKATSAAQAKGALGGADYAVWGTVNIVGNDCTITLHSVDKAGKEWSKTASGPVSGINGTVQQLTNALAAEVMGMGGAAAGRGTSAGRARSGDIIVNETGQNQAYLNPQFRYQGAGASDGSRLRSQRIPEAMVDMAVADFNGDGQNEVAVLSDHKLMMFKWGNDGKLNPLHEVTISRTNVNFSMRAIDLNRDGAQDLVIATYDENDNRPYSFFYSFRGNRLKEYCKRTPYFASVMKLPPSFTPTLVGQSWDSVNLFGRGVYMMVKTGDSYVLGQRVNLPEGANVFNCAWIPAGRDSKSDQLIMLTPDERIKVFQGNNQTLIHTTMERFSGSATGMDHYKSMPGLGVDKTYQLPSRYYAPMRLIVADIGHTGENCLIINKPISTASQFFDRYRFFPQGEIHALFWDGVGLALKWKTRRIRGSVAQADLADVNNDGVLDLVVGINSSPALGVGSRQCIITAYPLDVSQMDPNTPVDMSDFEVNPNN</sequence>
<feature type="signal peptide" evidence="2">
    <location>
        <begin position="1"/>
        <end position="25"/>
    </location>
</feature>
<gene>
    <name evidence="3" type="ORF">H9784_09575</name>
</gene>
<feature type="chain" id="PRO_5038395466" evidence="2">
    <location>
        <begin position="26"/>
        <end position="553"/>
    </location>
</feature>
<dbReference type="AlphaFoldDB" id="A0A9D2HPG6"/>
<proteinExistence type="predicted"/>
<dbReference type="InterPro" id="IPR013517">
    <property type="entry name" value="FG-GAP"/>
</dbReference>
<dbReference type="InterPro" id="IPR028994">
    <property type="entry name" value="Integrin_alpha_N"/>
</dbReference>
<dbReference type="SUPFAM" id="SSF69318">
    <property type="entry name" value="Integrin alpha N-terminal domain"/>
    <property type="match status" value="1"/>
</dbReference>